<dbReference type="InParanoid" id="A0A200R0Q5"/>
<name>A0A200R0Q5_MACCD</name>
<comment type="caution">
    <text evidence="1">The sequence shown here is derived from an EMBL/GenBank/DDBJ whole genome shotgun (WGS) entry which is preliminary data.</text>
</comment>
<gene>
    <name evidence="1" type="ORF">BVC80_7331g4</name>
</gene>
<evidence type="ECO:0000313" key="1">
    <source>
        <dbReference type="EMBL" id="OVA16299.1"/>
    </source>
</evidence>
<reference evidence="1 2" key="1">
    <citation type="journal article" date="2017" name="Mol. Plant">
        <title>The Genome of Medicinal Plant Macleaya cordata Provides New Insights into Benzylisoquinoline Alkaloids Metabolism.</title>
        <authorList>
            <person name="Liu X."/>
            <person name="Liu Y."/>
            <person name="Huang P."/>
            <person name="Ma Y."/>
            <person name="Qing Z."/>
            <person name="Tang Q."/>
            <person name="Cao H."/>
            <person name="Cheng P."/>
            <person name="Zheng Y."/>
            <person name="Yuan Z."/>
            <person name="Zhou Y."/>
            <person name="Liu J."/>
            <person name="Tang Z."/>
            <person name="Zhuo Y."/>
            <person name="Zhang Y."/>
            <person name="Yu L."/>
            <person name="Huang J."/>
            <person name="Yang P."/>
            <person name="Peng Q."/>
            <person name="Zhang J."/>
            <person name="Jiang W."/>
            <person name="Zhang Z."/>
            <person name="Lin K."/>
            <person name="Ro D.K."/>
            <person name="Chen X."/>
            <person name="Xiong X."/>
            <person name="Shang Y."/>
            <person name="Huang S."/>
            <person name="Zeng J."/>
        </authorList>
    </citation>
    <scope>NUCLEOTIDE SEQUENCE [LARGE SCALE GENOMIC DNA]</scope>
    <source>
        <strain evidence="2">cv. BLH2017</strain>
        <tissue evidence="1">Root</tissue>
    </source>
</reference>
<accession>A0A200R0Q5</accession>
<keyword evidence="2" id="KW-1185">Reference proteome</keyword>
<dbReference type="EMBL" id="MVGT01000600">
    <property type="protein sequence ID" value="OVA16299.1"/>
    <property type="molecule type" value="Genomic_DNA"/>
</dbReference>
<protein>
    <submittedName>
        <fullName evidence="1">Uncharacterized protein</fullName>
    </submittedName>
</protein>
<dbReference type="AlphaFoldDB" id="A0A200R0Q5"/>
<dbReference type="Proteomes" id="UP000195402">
    <property type="component" value="Unassembled WGS sequence"/>
</dbReference>
<proteinExistence type="predicted"/>
<sequence length="56" mass="6303">MVGLQQRPLELLLLNYSANQELKNRSLHNGSAYRMDFKSMFTAAATGPSGYGYYEV</sequence>
<organism evidence="1 2">
    <name type="scientific">Macleaya cordata</name>
    <name type="common">Five-seeded plume-poppy</name>
    <name type="synonym">Bocconia cordata</name>
    <dbReference type="NCBI Taxonomy" id="56857"/>
    <lineage>
        <taxon>Eukaryota</taxon>
        <taxon>Viridiplantae</taxon>
        <taxon>Streptophyta</taxon>
        <taxon>Embryophyta</taxon>
        <taxon>Tracheophyta</taxon>
        <taxon>Spermatophyta</taxon>
        <taxon>Magnoliopsida</taxon>
        <taxon>Ranunculales</taxon>
        <taxon>Papaveraceae</taxon>
        <taxon>Papaveroideae</taxon>
        <taxon>Macleaya</taxon>
    </lineage>
</organism>
<evidence type="ECO:0000313" key="2">
    <source>
        <dbReference type="Proteomes" id="UP000195402"/>
    </source>
</evidence>